<feature type="non-terminal residue" evidence="3">
    <location>
        <position position="1"/>
    </location>
</feature>
<accession>A0ABN8SC45</accession>
<dbReference type="Gene3D" id="2.10.25.160">
    <property type="entry name" value="Granulin"/>
    <property type="match status" value="1"/>
</dbReference>
<name>A0ABN8SC45_9CNID</name>
<comment type="caution">
    <text evidence="3">The sequence shown here is derived from an EMBL/GenBank/DDBJ whole genome shotgun (WGS) entry which is preliminary data.</text>
</comment>
<gene>
    <name evidence="3" type="ORF">PLOB_00038500</name>
</gene>
<dbReference type="InterPro" id="IPR037277">
    <property type="entry name" value="Granulin_sf"/>
</dbReference>
<dbReference type="Proteomes" id="UP001159405">
    <property type="component" value="Unassembled WGS sequence"/>
</dbReference>
<protein>
    <recommendedName>
        <fullName evidence="2">Granulins domain-containing protein</fullName>
    </recommendedName>
</protein>
<dbReference type="InterPro" id="IPR000118">
    <property type="entry name" value="Granulin"/>
</dbReference>
<sequence length="95" mass="10662">NNVGFIKCPDGGRCKNGQTCCYLASHRLYSCCHKPRAVCCTGKMDGRCCSHGFRCNEDDGNCVQSVTKTKPTDLDATEIRSSYRQLLPDQRFDFE</sequence>
<dbReference type="Pfam" id="PF00396">
    <property type="entry name" value="Granulin"/>
    <property type="match status" value="1"/>
</dbReference>
<keyword evidence="1" id="KW-1015">Disulfide bond</keyword>
<evidence type="ECO:0000256" key="1">
    <source>
        <dbReference type="ARBA" id="ARBA00023157"/>
    </source>
</evidence>
<dbReference type="SMART" id="SM00277">
    <property type="entry name" value="GRAN"/>
    <property type="match status" value="1"/>
</dbReference>
<proteinExistence type="predicted"/>
<feature type="domain" description="Granulins" evidence="2">
    <location>
        <begin position="8"/>
        <end position="62"/>
    </location>
</feature>
<reference evidence="3 4" key="1">
    <citation type="submission" date="2022-05" db="EMBL/GenBank/DDBJ databases">
        <authorList>
            <consortium name="Genoscope - CEA"/>
            <person name="William W."/>
        </authorList>
    </citation>
    <scope>NUCLEOTIDE SEQUENCE [LARGE SCALE GENOMIC DNA]</scope>
</reference>
<dbReference type="EMBL" id="CALNXK010000573">
    <property type="protein sequence ID" value="CAH3187857.1"/>
    <property type="molecule type" value="Genomic_DNA"/>
</dbReference>
<evidence type="ECO:0000259" key="2">
    <source>
        <dbReference type="SMART" id="SM00277"/>
    </source>
</evidence>
<organism evidence="3 4">
    <name type="scientific">Porites lobata</name>
    <dbReference type="NCBI Taxonomy" id="104759"/>
    <lineage>
        <taxon>Eukaryota</taxon>
        <taxon>Metazoa</taxon>
        <taxon>Cnidaria</taxon>
        <taxon>Anthozoa</taxon>
        <taxon>Hexacorallia</taxon>
        <taxon>Scleractinia</taxon>
        <taxon>Fungiina</taxon>
        <taxon>Poritidae</taxon>
        <taxon>Porites</taxon>
    </lineage>
</organism>
<evidence type="ECO:0000313" key="3">
    <source>
        <dbReference type="EMBL" id="CAH3187857.1"/>
    </source>
</evidence>
<evidence type="ECO:0000313" key="4">
    <source>
        <dbReference type="Proteomes" id="UP001159405"/>
    </source>
</evidence>
<keyword evidence="4" id="KW-1185">Reference proteome</keyword>